<dbReference type="GO" id="GO:0022857">
    <property type="term" value="F:transmembrane transporter activity"/>
    <property type="evidence" value="ECO:0007669"/>
    <property type="project" value="InterPro"/>
</dbReference>
<evidence type="ECO:0000256" key="3">
    <source>
        <dbReference type="ARBA" id="ARBA00022475"/>
    </source>
</evidence>
<dbReference type="Proteomes" id="UP000197781">
    <property type="component" value="Chromosome"/>
</dbReference>
<evidence type="ECO:0000313" key="10">
    <source>
        <dbReference type="Proteomes" id="UP000197781"/>
    </source>
</evidence>
<dbReference type="PROSITE" id="PS50850">
    <property type="entry name" value="MFS"/>
    <property type="match status" value="1"/>
</dbReference>
<reference evidence="9 10" key="1">
    <citation type="submission" date="2016-11" db="EMBL/GenBank/DDBJ databases">
        <authorList>
            <person name="Jaros S."/>
            <person name="Januszkiewicz K."/>
            <person name="Wedrychowicz H."/>
        </authorList>
    </citation>
    <scope>NUCLEOTIDE SEQUENCE [LARGE SCALE GENOMIC DNA]</scope>
    <source>
        <strain evidence="9 10">NF2</strain>
    </source>
</reference>
<dbReference type="PROSITE" id="PS00216">
    <property type="entry name" value="SUGAR_TRANSPORT_1"/>
    <property type="match status" value="1"/>
</dbReference>
<dbReference type="InterPro" id="IPR005829">
    <property type="entry name" value="Sugar_transporter_CS"/>
</dbReference>
<protein>
    <submittedName>
        <fullName evidence="9">MFS transporter</fullName>
    </submittedName>
</protein>
<keyword evidence="3" id="KW-1003">Cell membrane</keyword>
<comment type="subcellular location">
    <subcellularLocation>
        <location evidence="1">Cell membrane</location>
        <topology evidence="1">Multi-pass membrane protein</topology>
    </subcellularLocation>
</comment>
<evidence type="ECO:0000313" key="9">
    <source>
        <dbReference type="EMBL" id="ASJ57346.1"/>
    </source>
</evidence>
<feature type="transmembrane region" description="Helical" evidence="7">
    <location>
        <begin position="99"/>
        <end position="120"/>
    </location>
</feature>
<dbReference type="CDD" id="cd17329">
    <property type="entry name" value="MFS_MdtH_MDR_like"/>
    <property type="match status" value="1"/>
</dbReference>
<dbReference type="Gene3D" id="1.20.1250.20">
    <property type="entry name" value="MFS general substrate transporter like domains"/>
    <property type="match status" value="1"/>
</dbReference>
<dbReference type="RefSeq" id="WP_088910795.1">
    <property type="nucleotide sequence ID" value="NZ_CP018145.1"/>
</dbReference>
<dbReference type="GO" id="GO:0005886">
    <property type="term" value="C:plasma membrane"/>
    <property type="evidence" value="ECO:0007669"/>
    <property type="project" value="UniProtKB-SubCell"/>
</dbReference>
<accession>A0A220MQE7</accession>
<dbReference type="SUPFAM" id="SSF103473">
    <property type="entry name" value="MFS general substrate transporter"/>
    <property type="match status" value="1"/>
</dbReference>
<dbReference type="InterPro" id="IPR011701">
    <property type="entry name" value="MFS"/>
</dbReference>
<feature type="transmembrane region" description="Helical" evidence="7">
    <location>
        <begin position="12"/>
        <end position="31"/>
    </location>
</feature>
<name>A0A220MQE7_9BACL</name>
<dbReference type="AlphaFoldDB" id="A0A220MQE7"/>
<dbReference type="PANTHER" id="PTHR23517:SF3">
    <property type="entry name" value="INTEGRAL MEMBRANE TRANSPORT PROTEIN"/>
    <property type="match status" value="1"/>
</dbReference>
<evidence type="ECO:0000256" key="4">
    <source>
        <dbReference type="ARBA" id="ARBA00022692"/>
    </source>
</evidence>
<feature type="transmembrane region" description="Helical" evidence="7">
    <location>
        <begin position="43"/>
        <end position="66"/>
    </location>
</feature>
<feature type="domain" description="Major facilitator superfamily (MFS) profile" evidence="8">
    <location>
        <begin position="1"/>
        <end position="411"/>
    </location>
</feature>
<keyword evidence="2" id="KW-0813">Transport</keyword>
<feature type="transmembrane region" description="Helical" evidence="7">
    <location>
        <begin position="298"/>
        <end position="331"/>
    </location>
</feature>
<feature type="transmembrane region" description="Helical" evidence="7">
    <location>
        <begin position="267"/>
        <end position="286"/>
    </location>
</feature>
<dbReference type="InterPro" id="IPR036259">
    <property type="entry name" value="MFS_trans_sf"/>
</dbReference>
<evidence type="ECO:0000259" key="8">
    <source>
        <dbReference type="PROSITE" id="PS50850"/>
    </source>
</evidence>
<dbReference type="EMBL" id="CP018145">
    <property type="protein sequence ID" value="ASJ57346.1"/>
    <property type="molecule type" value="Genomic_DNA"/>
</dbReference>
<evidence type="ECO:0000256" key="5">
    <source>
        <dbReference type="ARBA" id="ARBA00022989"/>
    </source>
</evidence>
<sequence>MQWLSWDLNLKTRLIGETLFNLLFWMYFPFLTLHFSDTFGKNVAGLLMTVPPIMSMIGNLFGGYLADRFGRRYVMLSGAFLQAGMFVLFAFSLSSWIDYLAFIGIGLGKAVYSPASSAMVADLTSEKDRRRVFATFVTAMNIGAVLGPALGAIFFFQYRSELLWTCALVTFLYSIAIWFNVRETLPQSIKSSVASIHFPSVMKEQWQSYAVILRDKAFAIYIFAGMLITIAIVQLDLFLAVYVKEFVPAQTLLSWNAWSLSLSSTEIFGWMLGISGLLFVLCALPVTKWFENWSDRNVFLLSSLLFGMGMFLVGFTTNAWLLFGCVVVFTVGEVMRTPVEQSFVSKYAPEHARGQYMGAANLQYSLGRFLAPVTVILSERIMPIGVFGFILFCSLLSAVLYVKLFQIVQKRESSHSS</sequence>
<feature type="transmembrane region" description="Helical" evidence="7">
    <location>
        <begin position="132"/>
        <end position="156"/>
    </location>
</feature>
<keyword evidence="5 7" id="KW-1133">Transmembrane helix</keyword>
<evidence type="ECO:0000256" key="7">
    <source>
        <dbReference type="SAM" id="Phobius"/>
    </source>
</evidence>
<evidence type="ECO:0000256" key="1">
    <source>
        <dbReference type="ARBA" id="ARBA00004651"/>
    </source>
</evidence>
<keyword evidence="4 7" id="KW-0812">Transmembrane</keyword>
<feature type="transmembrane region" description="Helical" evidence="7">
    <location>
        <begin position="162"/>
        <end position="181"/>
    </location>
</feature>
<dbReference type="Pfam" id="PF07690">
    <property type="entry name" value="MFS_1"/>
    <property type="match status" value="2"/>
</dbReference>
<dbReference type="KEGG" id="bfm:BP422_29835"/>
<feature type="transmembrane region" description="Helical" evidence="7">
    <location>
        <begin position="381"/>
        <end position="402"/>
    </location>
</feature>
<feature type="transmembrane region" description="Helical" evidence="7">
    <location>
        <begin position="218"/>
        <end position="243"/>
    </location>
</feature>
<dbReference type="InterPro" id="IPR050171">
    <property type="entry name" value="MFS_Transporters"/>
</dbReference>
<keyword evidence="6 7" id="KW-0472">Membrane</keyword>
<evidence type="ECO:0000256" key="2">
    <source>
        <dbReference type="ARBA" id="ARBA00022448"/>
    </source>
</evidence>
<dbReference type="InterPro" id="IPR020846">
    <property type="entry name" value="MFS_dom"/>
</dbReference>
<evidence type="ECO:0000256" key="6">
    <source>
        <dbReference type="ARBA" id="ARBA00023136"/>
    </source>
</evidence>
<gene>
    <name evidence="9" type="ORF">BP422_29835</name>
</gene>
<feature type="transmembrane region" description="Helical" evidence="7">
    <location>
        <begin position="73"/>
        <end position="93"/>
    </location>
</feature>
<dbReference type="PANTHER" id="PTHR23517">
    <property type="entry name" value="RESISTANCE PROTEIN MDTM, PUTATIVE-RELATED-RELATED"/>
    <property type="match status" value="1"/>
</dbReference>
<proteinExistence type="predicted"/>
<organism evidence="9 10">
    <name type="scientific">Brevibacillus formosus</name>
    <dbReference type="NCBI Taxonomy" id="54913"/>
    <lineage>
        <taxon>Bacteria</taxon>
        <taxon>Bacillati</taxon>
        <taxon>Bacillota</taxon>
        <taxon>Bacilli</taxon>
        <taxon>Bacillales</taxon>
        <taxon>Paenibacillaceae</taxon>
        <taxon>Brevibacillus</taxon>
    </lineage>
</organism>